<dbReference type="RefSeq" id="WP_002704830.1">
    <property type="nucleotide sequence ID" value="NZ_AGRW01000049.1"/>
</dbReference>
<dbReference type="Pfam" id="PF01103">
    <property type="entry name" value="Omp85"/>
    <property type="match status" value="1"/>
</dbReference>
<keyword evidence="6" id="KW-0998">Cell outer membrane</keyword>
<keyword evidence="8" id="KW-0732">Signal</keyword>
<feature type="domain" description="POTRA" evidence="9">
    <location>
        <begin position="371"/>
        <end position="444"/>
    </location>
</feature>
<dbReference type="PANTHER" id="PTHR12815">
    <property type="entry name" value="SORTING AND ASSEMBLY MACHINERY SAMM50 PROTEIN FAMILY MEMBER"/>
    <property type="match status" value="1"/>
</dbReference>
<accession>H7ELI9</accession>
<evidence type="ECO:0000259" key="9">
    <source>
        <dbReference type="PROSITE" id="PS51779"/>
    </source>
</evidence>
<evidence type="ECO:0000256" key="7">
    <source>
        <dbReference type="NCBIfam" id="TIGR03303"/>
    </source>
</evidence>
<feature type="domain" description="POTRA" evidence="9">
    <location>
        <begin position="120"/>
        <end position="196"/>
    </location>
</feature>
<dbReference type="GO" id="GO:0009279">
    <property type="term" value="C:cell outer membrane"/>
    <property type="evidence" value="ECO:0007669"/>
    <property type="project" value="UniProtKB-UniRule"/>
</dbReference>
<keyword evidence="3" id="KW-0812">Transmembrane</keyword>
<evidence type="ECO:0000313" key="10">
    <source>
        <dbReference type="EMBL" id="EIC01530.1"/>
    </source>
</evidence>
<feature type="domain" description="POTRA" evidence="9">
    <location>
        <begin position="199"/>
        <end position="287"/>
    </location>
</feature>
<dbReference type="PROSITE" id="PS51779">
    <property type="entry name" value="POTRA"/>
    <property type="match status" value="4"/>
</dbReference>
<dbReference type="PANTHER" id="PTHR12815:SF18">
    <property type="entry name" value="SORTING AND ASSEMBLY MACHINERY COMPONENT 50 HOMOLOG"/>
    <property type="match status" value="1"/>
</dbReference>
<dbReference type="Proteomes" id="UP000003571">
    <property type="component" value="Unassembled WGS sequence"/>
</dbReference>
<dbReference type="InterPro" id="IPR023707">
    <property type="entry name" value="OM_assembly_BamA"/>
</dbReference>
<feature type="chain" id="PRO_5003610224" description="Outer membrane protein assembly factor BamA" evidence="8">
    <location>
        <begin position="26"/>
        <end position="812"/>
    </location>
</feature>
<dbReference type="GO" id="GO:0071709">
    <property type="term" value="P:membrane assembly"/>
    <property type="evidence" value="ECO:0007669"/>
    <property type="project" value="InterPro"/>
</dbReference>
<feature type="domain" description="POTRA" evidence="9">
    <location>
        <begin position="290"/>
        <end position="368"/>
    </location>
</feature>
<dbReference type="InterPro" id="IPR000184">
    <property type="entry name" value="Bac_surfAg_D15"/>
</dbReference>
<keyword evidence="11" id="KW-1185">Reference proteome</keyword>
<dbReference type="AlphaFoldDB" id="H7ELI9"/>
<dbReference type="InterPro" id="IPR034746">
    <property type="entry name" value="POTRA"/>
</dbReference>
<dbReference type="OrthoDB" id="9776356at2"/>
<evidence type="ECO:0000313" key="11">
    <source>
        <dbReference type="Proteomes" id="UP000003571"/>
    </source>
</evidence>
<dbReference type="PATRIC" id="fig|907348.3.peg.1778"/>
<dbReference type="Pfam" id="PF07244">
    <property type="entry name" value="POTRA"/>
    <property type="match status" value="5"/>
</dbReference>
<organism evidence="10 11">
    <name type="scientific">Treponema saccharophilum DSM 2985</name>
    <dbReference type="NCBI Taxonomy" id="907348"/>
    <lineage>
        <taxon>Bacteria</taxon>
        <taxon>Pseudomonadati</taxon>
        <taxon>Spirochaetota</taxon>
        <taxon>Spirochaetia</taxon>
        <taxon>Spirochaetales</taxon>
        <taxon>Treponemataceae</taxon>
        <taxon>Treponema</taxon>
    </lineage>
</organism>
<comment type="caution">
    <text evidence="10">The sequence shown here is derived from an EMBL/GenBank/DDBJ whole genome shotgun (WGS) entry which is preliminary data.</text>
</comment>
<dbReference type="EMBL" id="AGRW01000049">
    <property type="protein sequence ID" value="EIC01530.1"/>
    <property type="molecule type" value="Genomic_DNA"/>
</dbReference>
<dbReference type="PIRSF" id="PIRSF006076">
    <property type="entry name" value="OM_assembly_OMP85"/>
    <property type="match status" value="1"/>
</dbReference>
<gene>
    <name evidence="10" type="ORF">TresaDRAFT_1139</name>
</gene>
<comment type="subcellular location">
    <subcellularLocation>
        <location evidence="1">Membrane</location>
    </subcellularLocation>
</comment>
<keyword evidence="2" id="KW-1134">Transmembrane beta strand</keyword>
<dbReference type="Gene3D" id="2.40.160.50">
    <property type="entry name" value="membrane protein fhac: a member of the omp85/tpsb transporter family"/>
    <property type="match status" value="1"/>
</dbReference>
<keyword evidence="4" id="KW-0677">Repeat</keyword>
<feature type="signal peptide" evidence="8">
    <location>
        <begin position="1"/>
        <end position="25"/>
    </location>
</feature>
<evidence type="ECO:0000256" key="6">
    <source>
        <dbReference type="ARBA" id="ARBA00023237"/>
    </source>
</evidence>
<dbReference type="InterPro" id="IPR039910">
    <property type="entry name" value="D15-like"/>
</dbReference>
<name>H7ELI9_9SPIR</name>
<keyword evidence="5" id="KW-0472">Membrane</keyword>
<dbReference type="STRING" id="907348.TresaDRAFT_1139"/>
<evidence type="ECO:0000256" key="2">
    <source>
        <dbReference type="ARBA" id="ARBA00022452"/>
    </source>
</evidence>
<evidence type="ECO:0000256" key="4">
    <source>
        <dbReference type="ARBA" id="ARBA00022737"/>
    </source>
</evidence>
<evidence type="ECO:0000256" key="1">
    <source>
        <dbReference type="ARBA" id="ARBA00004370"/>
    </source>
</evidence>
<proteinExistence type="predicted"/>
<evidence type="ECO:0000256" key="8">
    <source>
        <dbReference type="SAM" id="SignalP"/>
    </source>
</evidence>
<evidence type="ECO:0000256" key="3">
    <source>
        <dbReference type="ARBA" id="ARBA00022692"/>
    </source>
</evidence>
<reference evidence="10 11" key="1">
    <citation type="submission" date="2011-09" db="EMBL/GenBank/DDBJ databases">
        <title>The draft genome of Treponema saccharophilum DSM 2985.</title>
        <authorList>
            <consortium name="US DOE Joint Genome Institute (JGI-PGF)"/>
            <person name="Lucas S."/>
            <person name="Copeland A."/>
            <person name="Lapidus A."/>
            <person name="Glavina del Rio T."/>
            <person name="Dalin E."/>
            <person name="Tice H."/>
            <person name="Bruce D."/>
            <person name="Goodwin L."/>
            <person name="Pitluck S."/>
            <person name="Peters L."/>
            <person name="Kyrpides N."/>
            <person name="Mavromatis K."/>
            <person name="Ivanova N."/>
            <person name="Markowitz V."/>
            <person name="Cheng J.-F."/>
            <person name="Hugenholtz P."/>
            <person name="Woyke T."/>
            <person name="Wu D."/>
            <person name="Gronow S."/>
            <person name="Wellnitz S."/>
            <person name="Brambilla E."/>
            <person name="Klenk H.-P."/>
            <person name="Eisen J.A."/>
        </authorList>
    </citation>
    <scope>NUCLEOTIDE SEQUENCE [LARGE SCALE GENOMIC DNA]</scope>
    <source>
        <strain evidence="10 11">DSM 2985</strain>
    </source>
</reference>
<evidence type="ECO:0000256" key="5">
    <source>
        <dbReference type="ARBA" id="ARBA00023136"/>
    </source>
</evidence>
<sequence>MKRNCLPILFAVTLLFSFFALPVSADEAEEPSGATEMSDGDWYYGKPIRSVSFKGLKHTDSKDVDGVSSGFIGEMFTDEVYQNLLDRIYAIDLFDEIEPQVSSSGRGNTVDITFVVKEKPSVRRILVTGNRQVRTAEIKDAVSMKEKEIFIAGKLAYEERAIRSLYLEKGFTNVKVSSSTKETEKGIDVLFTIDEGRATVITEIKFTGTKAVSAKTLKKKIRLKEAGFLSKGAFQESMLEIDKKLIALYYQNIGYIDVKSDDVTKTVTPNEEKRRDELTITFHIQEGERYTYSGIEFSGNEIFSDEELLSKMKIQPGAVFNITKFQESLTGITDLYYENGYTANRFRPVENKDSENKTVSYTFIITENSRSHVESVSIKGNNKTKEHVITREIPIQVGDIFSKTKIETGLRNLRNLQYFSNVDWQYLPGSEENLVDLVFNVDEQSTTSVEFGVTFSGVSDPDELPFALFAKWQDSNIRGSGRSVGVSSTIATNEQSLSLSLSENWFLGLPLSASVSTEISHSNKYAYRLSIAGDGTVDDDSYYMQYERWKWALGFSVGRRWTPDWAIISLAGGVNGSLLNNIYDSELWIPVDTSVSEYANNWGWQNSVWASFSVDDRNINYNPSRGWFASERLTWYGLTPIETEFFLKTDTKLEKYFTLFDINVTESWNFKAVLMGYSNLALLFPAPGSGIGDSSKLYIDGMFNGRGWTDIYNKVRGKAAWNNTVELRVPVIPNVLALDWFGDAAVIKDSPDALFHDLSVEDFYFSTGPGVRFLIPQFPLRLLFANTFRIEDGSISWEDKWQFVLSFVITNR</sequence>
<dbReference type="Gene3D" id="3.10.20.310">
    <property type="entry name" value="membrane protein fhac"/>
    <property type="match status" value="5"/>
</dbReference>
<dbReference type="NCBIfam" id="TIGR03303">
    <property type="entry name" value="OM_YaeT"/>
    <property type="match status" value="1"/>
</dbReference>
<protein>
    <recommendedName>
        <fullName evidence="7">Outer membrane protein assembly factor BamA</fullName>
    </recommendedName>
</protein>
<dbReference type="eggNOG" id="COG4775">
    <property type="taxonomic scope" value="Bacteria"/>
</dbReference>
<dbReference type="InterPro" id="IPR010827">
    <property type="entry name" value="BamA/TamA_POTRA"/>
</dbReference>